<accession>A0A1I0PP58</accession>
<protein>
    <recommendedName>
        <fullName evidence="3">SpoIIAA-like</fullName>
    </recommendedName>
</protein>
<dbReference type="EMBL" id="FOIZ01000001">
    <property type="protein sequence ID" value="SEW15618.1"/>
    <property type="molecule type" value="Genomic_DNA"/>
</dbReference>
<organism evidence="1 2">
    <name type="scientific">Cognatiyoonia koreensis</name>
    <dbReference type="NCBI Taxonomy" id="364200"/>
    <lineage>
        <taxon>Bacteria</taxon>
        <taxon>Pseudomonadati</taxon>
        <taxon>Pseudomonadota</taxon>
        <taxon>Alphaproteobacteria</taxon>
        <taxon>Rhodobacterales</taxon>
        <taxon>Paracoccaceae</taxon>
        <taxon>Cognatiyoonia</taxon>
    </lineage>
</organism>
<name>A0A1I0PP58_9RHOB</name>
<sequence length="140" mass="15162">MPMPTGFRIIPKYGIVFIQHSGLITVKESMDAIAAYAAHPDAAPGQKHLVDCAPVTDYERDWARIMSIQARMTEVIKPDGPETLLVLHAPAGMPRTVANLIRKSWEGNGPVLPRIVDTEAEALDLVGAKVACFSDLLAMA</sequence>
<evidence type="ECO:0000313" key="2">
    <source>
        <dbReference type="Proteomes" id="UP000199167"/>
    </source>
</evidence>
<dbReference type="RefSeq" id="WP_131801583.1">
    <property type="nucleotide sequence ID" value="NZ_FOIZ01000001.1"/>
</dbReference>
<gene>
    <name evidence="1" type="ORF">SAMN04488515_1316</name>
</gene>
<dbReference type="Proteomes" id="UP000199167">
    <property type="component" value="Unassembled WGS sequence"/>
</dbReference>
<evidence type="ECO:0008006" key="3">
    <source>
        <dbReference type="Google" id="ProtNLM"/>
    </source>
</evidence>
<keyword evidence="2" id="KW-1185">Reference proteome</keyword>
<dbReference type="OrthoDB" id="7877306at2"/>
<dbReference type="STRING" id="364200.SAMN04488515_1316"/>
<evidence type="ECO:0000313" key="1">
    <source>
        <dbReference type="EMBL" id="SEW15618.1"/>
    </source>
</evidence>
<reference evidence="1 2" key="1">
    <citation type="submission" date="2016-10" db="EMBL/GenBank/DDBJ databases">
        <authorList>
            <person name="de Groot N.N."/>
        </authorList>
    </citation>
    <scope>NUCLEOTIDE SEQUENCE [LARGE SCALE GENOMIC DNA]</scope>
    <source>
        <strain evidence="1 2">DSM 17925</strain>
    </source>
</reference>
<dbReference type="AlphaFoldDB" id="A0A1I0PP58"/>
<proteinExistence type="predicted"/>